<dbReference type="SUPFAM" id="SSF55424">
    <property type="entry name" value="FAD/NAD-linked reductases, dimerisation (C-terminal) domain"/>
    <property type="match status" value="1"/>
</dbReference>
<dbReference type="Proteomes" id="UP000287168">
    <property type="component" value="Unassembled WGS sequence"/>
</dbReference>
<dbReference type="GO" id="GO:0004148">
    <property type="term" value="F:dihydrolipoyl dehydrogenase (NADH) activity"/>
    <property type="evidence" value="ECO:0007669"/>
    <property type="project" value="UniProtKB-EC"/>
</dbReference>
<keyword evidence="4 14" id="KW-0285">Flavoprotein</keyword>
<evidence type="ECO:0000313" key="18">
    <source>
        <dbReference type="Proteomes" id="UP000287168"/>
    </source>
</evidence>
<evidence type="ECO:0000256" key="4">
    <source>
        <dbReference type="ARBA" id="ARBA00022630"/>
    </source>
</evidence>
<evidence type="ECO:0000256" key="8">
    <source>
        <dbReference type="ARBA" id="ARBA00023157"/>
    </source>
</evidence>
<dbReference type="Pfam" id="PF02852">
    <property type="entry name" value="Pyr_redox_dim"/>
    <property type="match status" value="1"/>
</dbReference>
<evidence type="ECO:0000256" key="14">
    <source>
        <dbReference type="RuleBase" id="RU003692"/>
    </source>
</evidence>
<dbReference type="EMBL" id="SBLC01000013">
    <property type="protein sequence ID" value="RWY40991.1"/>
    <property type="molecule type" value="Genomic_DNA"/>
</dbReference>
<dbReference type="InterPro" id="IPR006258">
    <property type="entry name" value="Lipoamide_DH"/>
</dbReference>
<dbReference type="FunFam" id="3.30.390.30:FF:000001">
    <property type="entry name" value="Dihydrolipoyl dehydrogenase"/>
    <property type="match status" value="1"/>
</dbReference>
<keyword evidence="6 14" id="KW-0560">Oxidoreductase</keyword>
<dbReference type="GO" id="GO:0006103">
    <property type="term" value="P:2-oxoglutarate metabolic process"/>
    <property type="evidence" value="ECO:0007669"/>
    <property type="project" value="TreeGrafter"/>
</dbReference>
<feature type="binding site" evidence="12">
    <location>
        <begin position="312"/>
        <end position="315"/>
    </location>
    <ligand>
        <name>FAD</name>
        <dbReference type="ChEBI" id="CHEBI:57692"/>
    </ligand>
</feature>
<feature type="binding site" evidence="12">
    <location>
        <position position="265"/>
    </location>
    <ligand>
        <name>NAD(+)</name>
        <dbReference type="ChEBI" id="CHEBI:57540"/>
    </ligand>
</feature>
<dbReference type="InterPro" id="IPR036188">
    <property type="entry name" value="FAD/NAD-bd_sf"/>
</dbReference>
<evidence type="ECO:0000256" key="10">
    <source>
        <dbReference type="ARBA" id="ARBA00049187"/>
    </source>
</evidence>
<dbReference type="PANTHER" id="PTHR22912:SF160">
    <property type="entry name" value="DIHYDROLIPOYL DEHYDROGENASE"/>
    <property type="match status" value="1"/>
</dbReference>
<evidence type="ECO:0000259" key="15">
    <source>
        <dbReference type="Pfam" id="PF02852"/>
    </source>
</evidence>
<evidence type="ECO:0000256" key="12">
    <source>
        <dbReference type="PIRSR" id="PIRSR000350-3"/>
    </source>
</evidence>
<sequence>MTNCDLVVIGGGPGGYTAAFRAADLGRSVTLIEADDRLGGVCLNRGCIPSKTLLSVAEKIESAAAATEMGVAFGAPTLNLDALRAHKDGVVNRLTTGLAGLAKRRRVTVLQGTAKFTGANALQVQTPDGSRMALSFTQAIIATGSAPITLPMLPDDPRIMDSTGALALQDVPARLLIIGGGIIGLEMAQVYHALGSEVVIAEAGPQLVPGADPALLSPLTEALKGKVAVHLTTQVSDVRAEEEGLWVCAGAQDLGRFDRILVAIGRRPRGAEIDPAAAGVTLTERGFIPTGRDKRTSQPHIFAIGDVTEGPMLAHKAVHEAKVAAEAACGEKVEFDPRAIPSVAYTHPEVAWTGLTETRAKAEGIAVKVTSFPWAASGRALSAAVGAGTSRLILDPSTGRILGAGICGANAGELIAVAGLAIEMGATAEDLALTIHAHPTLSETLAFAAESFLGTLTDL</sequence>
<evidence type="ECO:0000256" key="9">
    <source>
        <dbReference type="ARBA" id="ARBA00023284"/>
    </source>
</evidence>
<dbReference type="InterPro" id="IPR050151">
    <property type="entry name" value="Class-I_Pyr_Nuc-Dis_Oxidored"/>
</dbReference>
<dbReference type="Gene3D" id="3.50.50.60">
    <property type="entry name" value="FAD/NAD(P)-binding domain"/>
    <property type="match status" value="2"/>
</dbReference>
<dbReference type="EC" id="1.8.1.4" evidence="2 14"/>
<dbReference type="InterPro" id="IPR023753">
    <property type="entry name" value="FAD/NAD-binding_dom"/>
</dbReference>
<dbReference type="PROSITE" id="PS00076">
    <property type="entry name" value="PYRIDINE_REDOX_1"/>
    <property type="match status" value="1"/>
</dbReference>
<keyword evidence="7 12" id="KW-0520">NAD</keyword>
<dbReference type="PRINTS" id="PR00368">
    <property type="entry name" value="FADPNR"/>
</dbReference>
<dbReference type="Pfam" id="PF07992">
    <property type="entry name" value="Pyr_redox_2"/>
    <property type="match status" value="1"/>
</dbReference>
<keyword evidence="9 14" id="KW-0676">Redox-active center</keyword>
<evidence type="ECO:0000256" key="11">
    <source>
        <dbReference type="PIRSR" id="PIRSR000350-2"/>
    </source>
</evidence>
<keyword evidence="5 12" id="KW-0274">FAD</keyword>
<dbReference type="PIRSF" id="PIRSF000350">
    <property type="entry name" value="Mercury_reductase_MerA"/>
    <property type="match status" value="1"/>
</dbReference>
<dbReference type="Gene3D" id="3.30.390.30">
    <property type="match status" value="1"/>
</dbReference>
<dbReference type="NCBIfam" id="TIGR01350">
    <property type="entry name" value="lipoamide_DH"/>
    <property type="match status" value="1"/>
</dbReference>
<keyword evidence="12" id="KW-0547">Nucleotide-binding</keyword>
<gene>
    <name evidence="17" type="primary">lpdA</name>
    <name evidence="17" type="ORF">EP867_10920</name>
</gene>
<comment type="cofactor">
    <cofactor evidence="12 14">
        <name>FAD</name>
        <dbReference type="ChEBI" id="CHEBI:57692"/>
    </cofactor>
    <text evidence="12 14">Binds 1 FAD per subunit.</text>
</comment>
<feature type="binding site" evidence="12">
    <location>
        <begin position="143"/>
        <end position="145"/>
    </location>
    <ligand>
        <name>FAD</name>
        <dbReference type="ChEBI" id="CHEBI:57692"/>
    </ligand>
</feature>
<dbReference type="InterPro" id="IPR004099">
    <property type="entry name" value="Pyr_nucl-diS_OxRdtase_dimer"/>
</dbReference>
<evidence type="ECO:0000256" key="13">
    <source>
        <dbReference type="PIRSR" id="PIRSR000350-4"/>
    </source>
</evidence>
<evidence type="ECO:0000313" key="17">
    <source>
        <dbReference type="EMBL" id="RWY40991.1"/>
    </source>
</evidence>
<proteinExistence type="inferred from homology"/>
<feature type="binding site" evidence="12">
    <location>
        <position position="306"/>
    </location>
    <ligand>
        <name>FAD</name>
        <dbReference type="ChEBI" id="CHEBI:57692"/>
    </ligand>
</feature>
<feature type="active site" description="Proton acceptor" evidence="11">
    <location>
        <position position="438"/>
    </location>
</feature>
<feature type="domain" description="Pyridine nucleotide-disulphide oxidoreductase dimerisation" evidence="15">
    <location>
        <begin position="340"/>
        <end position="446"/>
    </location>
</feature>
<name>A0A444MBB5_9RHOB</name>
<comment type="caution">
    <text evidence="17">The sequence shown here is derived from an EMBL/GenBank/DDBJ whole genome shotgun (WGS) entry which is preliminary data.</text>
</comment>
<keyword evidence="18" id="KW-1185">Reference proteome</keyword>
<evidence type="ECO:0000256" key="5">
    <source>
        <dbReference type="ARBA" id="ARBA00022827"/>
    </source>
</evidence>
<dbReference type="InterPro" id="IPR001100">
    <property type="entry name" value="Pyr_nuc-diS_OxRdtase"/>
</dbReference>
<dbReference type="OrthoDB" id="9776382at2"/>
<dbReference type="AlphaFoldDB" id="A0A444MBB5"/>
<reference evidence="17 18" key="1">
    <citation type="journal article" date="2015" name="Int. J. Syst. Evol. Microbiol.">
        <title>Gemmobacter intermedius sp. nov., isolated from a white stork (Ciconia ciconia).</title>
        <authorList>
            <person name="Kampfer P."/>
            <person name="Jerzak L."/>
            <person name="Wilharm G."/>
            <person name="Golke J."/>
            <person name="Busse H.J."/>
            <person name="Glaeser S.P."/>
        </authorList>
    </citation>
    <scope>NUCLEOTIDE SEQUENCE [LARGE SCALE GENOMIC DNA]</scope>
    <source>
        <strain evidence="17 18">119/4</strain>
    </source>
</reference>
<organism evidence="17 18">
    <name type="scientific">Falsigemmobacter intermedius</name>
    <dbReference type="NCBI Taxonomy" id="1553448"/>
    <lineage>
        <taxon>Bacteria</taxon>
        <taxon>Pseudomonadati</taxon>
        <taxon>Pseudomonadota</taxon>
        <taxon>Alphaproteobacteria</taxon>
        <taxon>Rhodobacterales</taxon>
        <taxon>Paracoccaceae</taxon>
        <taxon>Falsigemmobacter</taxon>
    </lineage>
</organism>
<comment type="catalytic activity">
    <reaction evidence="10 14">
        <text>N(6)-[(R)-dihydrolipoyl]-L-lysyl-[protein] + NAD(+) = N(6)-[(R)-lipoyl]-L-lysyl-[protein] + NADH + H(+)</text>
        <dbReference type="Rhea" id="RHEA:15045"/>
        <dbReference type="Rhea" id="RHEA-COMP:10474"/>
        <dbReference type="Rhea" id="RHEA-COMP:10475"/>
        <dbReference type="ChEBI" id="CHEBI:15378"/>
        <dbReference type="ChEBI" id="CHEBI:57540"/>
        <dbReference type="ChEBI" id="CHEBI:57945"/>
        <dbReference type="ChEBI" id="CHEBI:83099"/>
        <dbReference type="ChEBI" id="CHEBI:83100"/>
        <dbReference type="EC" id="1.8.1.4"/>
    </reaction>
</comment>
<protein>
    <recommendedName>
        <fullName evidence="3 14">Dihydrolipoyl dehydrogenase</fullName>
        <ecNumber evidence="2 14">1.8.1.4</ecNumber>
    </recommendedName>
</protein>
<dbReference type="SUPFAM" id="SSF51905">
    <property type="entry name" value="FAD/NAD(P)-binding domain"/>
    <property type="match status" value="1"/>
</dbReference>
<dbReference type="PANTHER" id="PTHR22912">
    <property type="entry name" value="DISULFIDE OXIDOREDUCTASE"/>
    <property type="match status" value="1"/>
</dbReference>
<feature type="disulfide bond" description="Redox-active" evidence="13">
    <location>
        <begin position="42"/>
        <end position="47"/>
    </location>
</feature>
<accession>A0A444MBB5</accession>
<evidence type="ECO:0000256" key="1">
    <source>
        <dbReference type="ARBA" id="ARBA00007532"/>
    </source>
</evidence>
<feature type="binding site" evidence="12">
    <location>
        <begin position="179"/>
        <end position="186"/>
    </location>
    <ligand>
        <name>NAD(+)</name>
        <dbReference type="ChEBI" id="CHEBI:57540"/>
    </ligand>
</feature>
<dbReference type="RefSeq" id="WP_128489092.1">
    <property type="nucleotide sequence ID" value="NZ_JBHLXB010000003.1"/>
</dbReference>
<evidence type="ECO:0000256" key="6">
    <source>
        <dbReference type="ARBA" id="ARBA00023002"/>
    </source>
</evidence>
<evidence type="ECO:0000256" key="7">
    <source>
        <dbReference type="ARBA" id="ARBA00023027"/>
    </source>
</evidence>
<dbReference type="PRINTS" id="PR00411">
    <property type="entry name" value="PNDRDTASEI"/>
</dbReference>
<dbReference type="InterPro" id="IPR016156">
    <property type="entry name" value="FAD/NAD-linked_Rdtase_dimer_sf"/>
</dbReference>
<feature type="binding site" evidence="12">
    <location>
        <position position="51"/>
    </location>
    <ligand>
        <name>FAD</name>
        <dbReference type="ChEBI" id="CHEBI:57692"/>
    </ligand>
</feature>
<dbReference type="GO" id="GO:0050660">
    <property type="term" value="F:flavin adenine dinucleotide binding"/>
    <property type="evidence" value="ECO:0007669"/>
    <property type="project" value="InterPro"/>
</dbReference>
<comment type="similarity">
    <text evidence="1 14">Belongs to the class-I pyridine nucleotide-disulfide oxidoreductase family.</text>
</comment>
<evidence type="ECO:0000256" key="2">
    <source>
        <dbReference type="ARBA" id="ARBA00012608"/>
    </source>
</evidence>
<evidence type="ECO:0000256" key="3">
    <source>
        <dbReference type="ARBA" id="ARBA00016961"/>
    </source>
</evidence>
<feature type="domain" description="FAD/NAD(P)-binding" evidence="16">
    <location>
        <begin position="5"/>
        <end position="321"/>
    </location>
</feature>
<evidence type="ECO:0000259" key="16">
    <source>
        <dbReference type="Pfam" id="PF07992"/>
    </source>
</evidence>
<comment type="miscellaneous">
    <text evidence="14">The active site is a redox-active disulfide bond.</text>
</comment>
<feature type="binding site" evidence="12">
    <location>
        <position position="202"/>
    </location>
    <ligand>
        <name>NAD(+)</name>
        <dbReference type="ChEBI" id="CHEBI:57540"/>
    </ligand>
</feature>
<dbReference type="InterPro" id="IPR012999">
    <property type="entry name" value="Pyr_OxRdtase_I_AS"/>
</dbReference>
<keyword evidence="8" id="KW-1015">Disulfide bond</keyword>